<feature type="region of interest" description="Disordered" evidence="2">
    <location>
        <begin position="876"/>
        <end position="1024"/>
    </location>
</feature>
<dbReference type="Pfam" id="PF00400">
    <property type="entry name" value="WD40"/>
    <property type="match status" value="4"/>
</dbReference>
<keyword evidence="4" id="KW-1185">Reference proteome</keyword>
<feature type="compositionally biased region" description="Basic residues" evidence="2">
    <location>
        <begin position="1001"/>
        <end position="1011"/>
    </location>
</feature>
<feature type="region of interest" description="Disordered" evidence="2">
    <location>
        <begin position="828"/>
        <end position="849"/>
    </location>
</feature>
<dbReference type="InterPro" id="IPR052803">
    <property type="entry name" value="Cilium-Associated_Jouberin"/>
</dbReference>
<name>A0A8J2J3Q5_9HEXA</name>
<feature type="compositionally biased region" description="Basic and acidic residues" evidence="2">
    <location>
        <begin position="88"/>
        <end position="106"/>
    </location>
</feature>
<feature type="region of interest" description="Disordered" evidence="2">
    <location>
        <begin position="126"/>
        <end position="146"/>
    </location>
</feature>
<evidence type="ECO:0000313" key="3">
    <source>
        <dbReference type="EMBL" id="CAG7674885.1"/>
    </source>
</evidence>
<dbReference type="InterPro" id="IPR019775">
    <property type="entry name" value="WD40_repeat_CS"/>
</dbReference>
<feature type="region of interest" description="Disordered" evidence="2">
    <location>
        <begin position="1"/>
        <end position="36"/>
    </location>
</feature>
<dbReference type="AlphaFoldDB" id="A0A8J2J3Q5"/>
<dbReference type="InterPro" id="IPR001680">
    <property type="entry name" value="WD40_rpt"/>
</dbReference>
<dbReference type="OrthoDB" id="2096344at2759"/>
<reference evidence="3" key="1">
    <citation type="submission" date="2021-06" db="EMBL/GenBank/DDBJ databases">
        <authorList>
            <person name="Hodson N. C."/>
            <person name="Mongue J. A."/>
            <person name="Jaron S. K."/>
        </authorList>
    </citation>
    <scope>NUCLEOTIDE SEQUENCE</scope>
</reference>
<proteinExistence type="predicted"/>
<sequence>RKDYMTIPMPAEKEEPEKDWGMSGNDPAESTSFTSKWKKAAQTLISKPSLKLGKRKKQKPDTRIEIENLDQTEPSNDNIEMLCYTKNPAKEDRRESLTEFRSDKKTKAMLQAQDDEEIERMKNMYGSPAKDRTEIGTPSKRERRRAEIQDAPAKCFGVMIHSCDLLPMDPNVVHPVVKITILNENGTCITKHKALRSHTEDISSPKNSRRKNEAEKENKKSRSYNKLKANASSKGSGSTTKFTPESVLPIMTQPCKLSYYLPTFAPNWNELVVFEEPFNYIVHPDSTVMLFFEIMDFLPTDGPHNGTTLFGDYRGNEEGWYKIAWGFLKLIGANGVRNVNRKLRLQLYKPEQLPAKLNAKVEVYHWWKRDRRHKIDSTLYVTVRGVVSPTNTAASLRTLLGMGKDDLTQAILESQIHSPKSSKNPGSTNELKRQPGQTDIQMPQWLRLDGQICKIPNKVIKSLPMSPIESLNLTISGNVQCVKFSPCGLKLATGLDTDELHTILVFDVPSGKLLHNIRCHHGLVYDLDWKIIDMKNVLVPNSYYLASASADTTATIWLMKNNSKESPKLVKKLLHPSFVYCIKIHPIKSNLVFTGCFDYAIRIWNIQKTSASQANVHELDTEIIPVIQLDQHESFVNCLTFNQLGTHLYSGDGSGLVFEWTTSSPSKKKSWKMERELTFRESEKNPINSLDLYPSGNRLLVHVRNSSIKVVDLSSFIVLNTLSGLVNEKLQIRSIFSPCGNLILSGSEDSTLCIWDADTGAILHLLTPENHRHCVVTSVDYHPHDYFVAIGLASTISEPNPIMLYTHKQAKPPKMRFHTLAKLTTTFSTDSTSTGPTVPPSSTSTALARGDSTEKFVMIVKKLDAALKLTQRTTASIPEGNGRSSASLALSPEKDRSSKSDEYSHRPKELFDSEMNNSPIEYTPERKPRVVKSPTNHARHVSWGQKPEAPSVSPNKDPVTGDTWAAETPDKRKFEDSPLKSPQDVLVVEEPENGTTSQKVSKVRQKRRQKMRLLYDSSDQMSYN</sequence>
<dbReference type="Proteomes" id="UP000708208">
    <property type="component" value="Unassembled WGS sequence"/>
</dbReference>
<feature type="region of interest" description="Disordered" evidence="2">
    <location>
        <begin position="88"/>
        <end position="113"/>
    </location>
</feature>
<dbReference type="PANTHER" id="PTHR44499">
    <property type="entry name" value="JOUBERIN"/>
    <property type="match status" value="1"/>
</dbReference>
<feature type="compositionally biased region" description="Basic and acidic residues" evidence="2">
    <location>
        <begin position="11"/>
        <end position="20"/>
    </location>
</feature>
<dbReference type="GO" id="GO:0044458">
    <property type="term" value="P:motile cilium assembly"/>
    <property type="evidence" value="ECO:0007669"/>
    <property type="project" value="TreeGrafter"/>
</dbReference>
<dbReference type="PANTHER" id="PTHR44499:SF1">
    <property type="entry name" value="JOUBERIN"/>
    <property type="match status" value="1"/>
</dbReference>
<evidence type="ECO:0000256" key="2">
    <source>
        <dbReference type="SAM" id="MobiDB-lite"/>
    </source>
</evidence>
<dbReference type="PROSITE" id="PS50082">
    <property type="entry name" value="WD_REPEATS_2"/>
    <property type="match status" value="2"/>
</dbReference>
<gene>
    <name evidence="3" type="ORF">AFUS01_LOCUS2341</name>
</gene>
<evidence type="ECO:0000313" key="4">
    <source>
        <dbReference type="Proteomes" id="UP000708208"/>
    </source>
</evidence>
<evidence type="ECO:0008006" key="5">
    <source>
        <dbReference type="Google" id="ProtNLM"/>
    </source>
</evidence>
<dbReference type="GO" id="GO:0036064">
    <property type="term" value="C:ciliary basal body"/>
    <property type="evidence" value="ECO:0007669"/>
    <property type="project" value="TreeGrafter"/>
</dbReference>
<accession>A0A8J2J3Q5</accession>
<feature type="repeat" description="WD" evidence="1">
    <location>
        <begin position="575"/>
        <end position="614"/>
    </location>
</feature>
<feature type="compositionally biased region" description="Basic and acidic residues" evidence="2">
    <location>
        <begin position="968"/>
        <end position="978"/>
    </location>
</feature>
<feature type="compositionally biased region" description="Basic and acidic residues" evidence="2">
    <location>
        <begin position="210"/>
        <end position="220"/>
    </location>
</feature>
<feature type="compositionally biased region" description="Basic and acidic residues" evidence="2">
    <location>
        <begin position="892"/>
        <end position="911"/>
    </location>
</feature>
<feature type="repeat" description="WD" evidence="1">
    <location>
        <begin position="736"/>
        <end position="765"/>
    </location>
</feature>
<feature type="region of interest" description="Disordered" evidence="2">
    <location>
        <begin position="195"/>
        <end position="242"/>
    </location>
</feature>
<feature type="compositionally biased region" description="Polar residues" evidence="2">
    <location>
        <begin position="876"/>
        <end position="888"/>
    </location>
</feature>
<dbReference type="CDD" id="cd00200">
    <property type="entry name" value="WD40"/>
    <property type="match status" value="1"/>
</dbReference>
<feature type="region of interest" description="Disordered" evidence="2">
    <location>
        <begin position="414"/>
        <end position="435"/>
    </location>
</feature>
<feature type="non-terminal residue" evidence="3">
    <location>
        <position position="1"/>
    </location>
</feature>
<dbReference type="EMBL" id="CAJVCH010013336">
    <property type="protein sequence ID" value="CAG7674885.1"/>
    <property type="molecule type" value="Genomic_DNA"/>
</dbReference>
<dbReference type="PROSITE" id="PS00678">
    <property type="entry name" value="WD_REPEATS_1"/>
    <property type="match status" value="2"/>
</dbReference>
<protein>
    <recommendedName>
        <fullName evidence="5">Jouberin</fullName>
    </recommendedName>
</protein>
<comment type="caution">
    <text evidence="3">The sequence shown here is derived from an EMBL/GenBank/DDBJ whole genome shotgun (WGS) entry which is preliminary data.</text>
</comment>
<evidence type="ECO:0000256" key="1">
    <source>
        <dbReference type="PROSITE-ProRule" id="PRU00221"/>
    </source>
</evidence>
<feature type="compositionally biased region" description="Low complexity" evidence="2">
    <location>
        <begin position="828"/>
        <end position="845"/>
    </location>
</feature>
<keyword evidence="1" id="KW-0853">WD repeat</keyword>
<organism evidence="3 4">
    <name type="scientific">Allacma fusca</name>
    <dbReference type="NCBI Taxonomy" id="39272"/>
    <lineage>
        <taxon>Eukaryota</taxon>
        <taxon>Metazoa</taxon>
        <taxon>Ecdysozoa</taxon>
        <taxon>Arthropoda</taxon>
        <taxon>Hexapoda</taxon>
        <taxon>Collembola</taxon>
        <taxon>Symphypleona</taxon>
        <taxon>Sminthuridae</taxon>
        <taxon>Allacma</taxon>
    </lineage>
</organism>
<dbReference type="SMART" id="SM00320">
    <property type="entry name" value="WD40"/>
    <property type="match status" value="7"/>
</dbReference>
<feature type="compositionally biased region" description="Low complexity" evidence="2">
    <location>
        <begin position="226"/>
        <end position="241"/>
    </location>
</feature>